<keyword evidence="4" id="KW-0479">Metal-binding</keyword>
<proteinExistence type="inferred from homology"/>
<dbReference type="GO" id="GO:0046872">
    <property type="term" value="F:metal ion binding"/>
    <property type="evidence" value="ECO:0007669"/>
    <property type="project" value="UniProtKB-KW"/>
</dbReference>
<feature type="domain" description="PilY1 beta-propeller" evidence="8">
    <location>
        <begin position="968"/>
        <end position="1245"/>
    </location>
</feature>
<dbReference type="InterPro" id="IPR011047">
    <property type="entry name" value="Quinoprotein_ADH-like_sf"/>
</dbReference>
<keyword evidence="5" id="KW-0106">Calcium</keyword>
<evidence type="ECO:0000256" key="5">
    <source>
        <dbReference type="ARBA" id="ARBA00022837"/>
    </source>
</evidence>
<evidence type="ECO:0000256" key="7">
    <source>
        <dbReference type="SAM" id="SignalP"/>
    </source>
</evidence>
<keyword evidence="3" id="KW-1029">Fimbrium biogenesis</keyword>
<dbReference type="Pfam" id="PF05567">
    <property type="entry name" value="T4P_PilY1"/>
    <property type="match status" value="1"/>
</dbReference>
<sequence>MKKFKKNTLSTQLTRVSIATIMAMTAMSAHASTKQIGDLEIYQPAKSANTNLMMMLDTSGSMGISSLVLPKTNRYGSPGDVDKPLCGRTAGEFKQWIYNAKDMRASSETYNRTAFKKSVTVEGETINYYLRGCGTATIDASGKLIESESGKFDRLSRLKESLIQLIASDTIDETVSIGLGNFSSKTPIKIGDSQNTLVDGHSGTILVPVKPLTKEHRLDLIRTLAAFKSVDVETNEDGTSNPNLAGNSTNYPDIFKAASGTPTAHAYAEAGAYMLGTGTGRDSNIEKAKTLNILYDGSVVMQRTGGTEQVYYICVELGTANAARQFGATVRQCANGWNPNEIRKDTGQPFGLWYDGSTIGPNIPVYKPNGSGGWTPVSRQELIRTVGRMSNAWETHSKLPVGWRYAGWMRVDNEPMDIEPINTKGWANPGGATAYVSYRASPFIVTSTTEGAETCDAGYAYRSTAWNSGGNYKCKSNALGEGVKGTNRNLTCPSWYIDCQPVQSRTILVRNNWGTYSYQNEYYRMGYHLKEAKKSTAMNEYLNNIGGMRYAGIKHDLNGDGTNELDVTVPFKDDNNYKEPDNTVGECSSNGIYFLTDGAPNSTTDDMAKQIINRTLRNKTISSKPVGLTSPALTSGLFPGETGGWEYIGEYAKRLREPTQNPSGVKIRTAVAGFGASFAGLSSSKNENGQTIYDCDSGTATADAKNACRWGNIGSGYGEGGFFYTQSADDIAKSIKVFLNTLNTSLPTAPAGTITIPDDPYQASSQQAIAFLPMLQPDVSSASSIWQGNLKKYEIGTVTKGVSDVANEGTFFGKNKAHLYQADGVSLSKVAQDFWSDKDYPDANDAVTSGGVYANLKLPNRSALDGVRTVFVEDGDTLKKFGVNASGKLTLNDNELSADNTFADTKLYTPANVQHLLRFLGFVNVTVPDNLANTVVTADNIADSKIMGGVVHSSPSFVSYSAKVNADGEVTDERDEYVLFGSMDGALHMVDSDNFSESGSGGKEQFAIITKQMLLKQPEALSASVSGESEGVGKPKFGVDAPWLVTATYTYQDGKLVAQSTEPTAPQGKSYNTLSGVNAFGGFRLGAKGLYGLDLTDKNEPRLRFAFLPTSEGADRLGYIWNKPTLARIKTGANDMGTDVLVFGGGYDMCYEDENFQVGEGTGSDACKVKPYADGSAIYIINAKTGALIWKASSETIRDMKHSIVGEIAVLDRNNDGFMDHLYAADLGGQIFRADFTNASSTRDSFAARGVVRVFHEPGEGVYTRRFYEKPQVNIYTETKRFATVSVISGDRSSPLSKLRGNTTTADRLYTLFDTDITKTNREFNALNSSTYQVKDITPANLEALGDVNGGQKDTHLQKIKAFITNSNPTEAVKKGWYYPLNRFDGYTNVRYGKGVGKLEVVSGLLNNKRSSFLYTTVYNPDMSYTKTDSCSAQIKGGSERQFYCMPWGICENTSTGLAGYQRAGIGIQELARGPASKANSSKVLLSSMLGAYHAENNYNKASSSIVTAQSGVPNPNGVTGWTNPIAIPDLISGGQSESTAYTLTPKQWYDVSATK</sequence>
<evidence type="ECO:0000256" key="1">
    <source>
        <dbReference type="ARBA" id="ARBA00004561"/>
    </source>
</evidence>
<protein>
    <submittedName>
        <fullName evidence="9">Tfp pilus assembly protein, tip-associated adhesin PilY1</fullName>
    </submittedName>
</protein>
<reference evidence="9 10" key="1">
    <citation type="submission" date="2018-06" db="EMBL/GenBank/DDBJ databases">
        <authorList>
            <consortium name="Pathogen Informatics"/>
            <person name="Doyle S."/>
        </authorList>
    </citation>
    <scope>NUCLEOTIDE SEQUENCE [LARGE SCALE GENOMIC DNA]</scope>
    <source>
        <strain evidence="9 10">NCTC9426</strain>
    </source>
</reference>
<dbReference type="GO" id="GO:0009289">
    <property type="term" value="C:pilus"/>
    <property type="evidence" value="ECO:0007669"/>
    <property type="project" value="UniProtKB-SubCell"/>
</dbReference>
<dbReference type="SUPFAM" id="SSF50998">
    <property type="entry name" value="Quinoprotein alcohol dehydrogenase-like"/>
    <property type="match status" value="1"/>
</dbReference>
<evidence type="ECO:0000256" key="3">
    <source>
        <dbReference type="ARBA" id="ARBA00022558"/>
    </source>
</evidence>
<dbReference type="InterPro" id="IPR008707">
    <property type="entry name" value="B-propeller_PilY1"/>
</dbReference>
<evidence type="ECO:0000256" key="2">
    <source>
        <dbReference type="ARBA" id="ARBA00008387"/>
    </source>
</evidence>
<dbReference type="Proteomes" id="UP000254133">
    <property type="component" value="Unassembled WGS sequence"/>
</dbReference>
<comment type="similarity">
    <text evidence="2">Belongs to the PilY1 family.</text>
</comment>
<accession>A0A378PXK9</accession>
<evidence type="ECO:0000259" key="8">
    <source>
        <dbReference type="Pfam" id="PF05567"/>
    </source>
</evidence>
<organism evidence="9 10">
    <name type="scientific">Moraxella bovis</name>
    <dbReference type="NCBI Taxonomy" id="476"/>
    <lineage>
        <taxon>Bacteria</taxon>
        <taxon>Pseudomonadati</taxon>
        <taxon>Pseudomonadota</taxon>
        <taxon>Gammaproteobacteria</taxon>
        <taxon>Moraxellales</taxon>
        <taxon>Moraxellaceae</taxon>
        <taxon>Moraxella</taxon>
    </lineage>
</organism>
<evidence type="ECO:0000313" key="10">
    <source>
        <dbReference type="Proteomes" id="UP000254133"/>
    </source>
</evidence>
<name>A0A378PXK9_MORBO</name>
<evidence type="ECO:0000256" key="6">
    <source>
        <dbReference type="ARBA" id="ARBA00023263"/>
    </source>
</evidence>
<comment type="subcellular location">
    <subcellularLocation>
        <location evidence="1">Fimbrium</location>
    </subcellularLocation>
</comment>
<dbReference type="RefSeq" id="WP_115369563.1">
    <property type="nucleotide sequence ID" value="NZ_UGPZ01000003.1"/>
</dbReference>
<keyword evidence="7" id="KW-0732">Signal</keyword>
<dbReference type="EMBL" id="UGPZ01000003">
    <property type="protein sequence ID" value="STY93145.1"/>
    <property type="molecule type" value="Genomic_DNA"/>
</dbReference>
<gene>
    <name evidence="9" type="ORF">NCTC9426_01862</name>
</gene>
<evidence type="ECO:0000313" key="9">
    <source>
        <dbReference type="EMBL" id="STY93145.1"/>
    </source>
</evidence>
<feature type="chain" id="PRO_5016988009" evidence="7">
    <location>
        <begin position="32"/>
        <end position="1556"/>
    </location>
</feature>
<evidence type="ECO:0000256" key="4">
    <source>
        <dbReference type="ARBA" id="ARBA00022723"/>
    </source>
</evidence>
<feature type="signal peptide" evidence="7">
    <location>
        <begin position="1"/>
        <end position="31"/>
    </location>
</feature>
<keyword evidence="6" id="KW-0281">Fimbrium</keyword>